<dbReference type="RefSeq" id="WP_073325391.1">
    <property type="nucleotide sequence ID" value="NZ_FQWD01000010.1"/>
</dbReference>
<reference evidence="2" key="1">
    <citation type="submission" date="2016-11" db="EMBL/GenBank/DDBJ databases">
        <authorList>
            <person name="Varghese N."/>
            <person name="Submissions S."/>
        </authorList>
    </citation>
    <scope>NUCLEOTIDE SEQUENCE [LARGE SCALE GENOMIC DNA]</scope>
    <source>
        <strain evidence="2">CGMCC 1.8995</strain>
    </source>
</reference>
<evidence type="ECO:0000313" key="1">
    <source>
        <dbReference type="EMBL" id="SHH40107.1"/>
    </source>
</evidence>
<protein>
    <submittedName>
        <fullName evidence="1">Uncharacterized protein</fullName>
    </submittedName>
</protein>
<evidence type="ECO:0000313" key="2">
    <source>
        <dbReference type="Proteomes" id="UP000184520"/>
    </source>
</evidence>
<dbReference type="STRING" id="634436.SAMN05216361_0046"/>
<gene>
    <name evidence="1" type="ORF">SAMN05216361_0046</name>
</gene>
<dbReference type="EMBL" id="FQWD01000010">
    <property type="protein sequence ID" value="SHH40107.1"/>
    <property type="molecule type" value="Genomic_DNA"/>
</dbReference>
<dbReference type="AlphaFoldDB" id="A0A1M5SNJ3"/>
<proteinExistence type="predicted"/>
<name>A0A1M5SNJ3_9ALTE</name>
<accession>A0A1M5SNJ3</accession>
<keyword evidence="2" id="KW-1185">Reference proteome</keyword>
<organism evidence="1 2">
    <name type="scientific">Marisediminitalea aggregata</name>
    <dbReference type="NCBI Taxonomy" id="634436"/>
    <lineage>
        <taxon>Bacteria</taxon>
        <taxon>Pseudomonadati</taxon>
        <taxon>Pseudomonadota</taxon>
        <taxon>Gammaproteobacteria</taxon>
        <taxon>Alteromonadales</taxon>
        <taxon>Alteromonadaceae</taxon>
        <taxon>Marisediminitalea</taxon>
    </lineage>
</organism>
<dbReference type="OrthoDB" id="6388686at2"/>
<sequence>MAFKRSELKNWIVTRTVTLFGDNTVEIDVRVMSKADGEAVIAKGSDVETVKGFVSAMRGYQDEKGKELGFEGFVADLESGVLPPAAAGGVASEALNAQFDAAIKN</sequence>
<dbReference type="Proteomes" id="UP000184520">
    <property type="component" value="Unassembled WGS sequence"/>
</dbReference>